<reference evidence="1" key="1">
    <citation type="submission" date="2017-07" db="EMBL/GenBank/DDBJ databases">
        <authorList>
            <person name="Mikheyev A."/>
            <person name="Grau M."/>
        </authorList>
    </citation>
    <scope>NUCLEOTIDE SEQUENCE</scope>
    <source>
        <tissue evidence="1">Venom_gland</tissue>
    </source>
</reference>
<proteinExistence type="predicted"/>
<dbReference type="EMBL" id="IACK01034147">
    <property type="protein sequence ID" value="LAA72009.1"/>
    <property type="molecule type" value="Transcribed_RNA"/>
</dbReference>
<protein>
    <submittedName>
        <fullName evidence="1">Uncharacterized protein</fullName>
    </submittedName>
</protein>
<reference evidence="1" key="2">
    <citation type="submission" date="2017-11" db="EMBL/GenBank/DDBJ databases">
        <title>Coralsnake Venomics: Analyses of Venom Gland Transcriptomes and Proteomes of Six Brazilian Taxa.</title>
        <authorList>
            <person name="Aird S.D."/>
            <person name="Jorge da Silva N."/>
            <person name="Qiu L."/>
            <person name="Villar-Briones A."/>
            <person name="Aparecida-Saddi V."/>
            <person name="Campos-Telles M.P."/>
            <person name="Grau M."/>
            <person name="Mikheyev A.S."/>
        </authorList>
    </citation>
    <scope>NUCLEOTIDE SEQUENCE</scope>
    <source>
        <tissue evidence="1">Venom_gland</tissue>
    </source>
</reference>
<sequence length="107" mass="11964">MSWIHVTGHIQNYTAQTAIYPTVLHILLKWLRNGQKAEVNFRGHLSLCNNICSRVKPVTVASQLCGAHPTSFSVCFVPLHICPNGVDFVAHPFFSQSDESRKTFGHC</sequence>
<accession>A0A2D4HJ76</accession>
<organism evidence="1">
    <name type="scientific">Micrurus lemniscatus lemniscatus</name>
    <dbReference type="NCBI Taxonomy" id="129467"/>
    <lineage>
        <taxon>Eukaryota</taxon>
        <taxon>Metazoa</taxon>
        <taxon>Chordata</taxon>
        <taxon>Craniata</taxon>
        <taxon>Vertebrata</taxon>
        <taxon>Euteleostomi</taxon>
        <taxon>Lepidosauria</taxon>
        <taxon>Squamata</taxon>
        <taxon>Bifurcata</taxon>
        <taxon>Unidentata</taxon>
        <taxon>Episquamata</taxon>
        <taxon>Toxicofera</taxon>
        <taxon>Serpentes</taxon>
        <taxon>Colubroidea</taxon>
        <taxon>Elapidae</taxon>
        <taxon>Elapinae</taxon>
        <taxon>Micrurus</taxon>
    </lineage>
</organism>
<evidence type="ECO:0000313" key="1">
    <source>
        <dbReference type="EMBL" id="LAA72009.1"/>
    </source>
</evidence>
<dbReference type="AlphaFoldDB" id="A0A2D4HJ76"/>
<name>A0A2D4HJ76_MICLE</name>